<organism evidence="2 3">
    <name type="scientific">Stegodyphus mimosarum</name>
    <name type="common">African social velvet spider</name>
    <dbReference type="NCBI Taxonomy" id="407821"/>
    <lineage>
        <taxon>Eukaryota</taxon>
        <taxon>Metazoa</taxon>
        <taxon>Ecdysozoa</taxon>
        <taxon>Arthropoda</taxon>
        <taxon>Chelicerata</taxon>
        <taxon>Arachnida</taxon>
        <taxon>Araneae</taxon>
        <taxon>Araneomorphae</taxon>
        <taxon>Entelegynae</taxon>
        <taxon>Eresoidea</taxon>
        <taxon>Eresidae</taxon>
        <taxon>Stegodyphus</taxon>
    </lineage>
</organism>
<dbReference type="OrthoDB" id="6429671at2759"/>
<reference evidence="2 3" key="1">
    <citation type="submission" date="2013-11" db="EMBL/GenBank/DDBJ databases">
        <title>Genome sequencing of Stegodyphus mimosarum.</title>
        <authorList>
            <person name="Bechsgaard J."/>
        </authorList>
    </citation>
    <scope>NUCLEOTIDE SEQUENCE [LARGE SCALE GENOMIC DNA]</scope>
</reference>
<feature type="non-terminal residue" evidence="2">
    <location>
        <position position="193"/>
    </location>
</feature>
<gene>
    <name evidence="2" type="ORF">X975_13624</name>
</gene>
<feature type="compositionally biased region" description="Polar residues" evidence="1">
    <location>
        <begin position="40"/>
        <end position="66"/>
    </location>
</feature>
<dbReference type="EMBL" id="KK122051">
    <property type="protein sequence ID" value="KFM81832.1"/>
    <property type="molecule type" value="Genomic_DNA"/>
</dbReference>
<dbReference type="AlphaFoldDB" id="A0A087UWU3"/>
<dbReference type="Proteomes" id="UP000054359">
    <property type="component" value="Unassembled WGS sequence"/>
</dbReference>
<sequence>MDSLLPERCSLSKITPPRQFCSPALDEALYDIPPPPKLVDQSSPRANDSLSSLTPSQSQDSCFDQTSCSSCSPSKCDPSDSVYENNIYQNVDSDSLLYEIPPPPSFFSSKRYSDPLQQCSLYQNVTLSDSNERKDISFHSSSMSTTWTLQNSYIPMLPASSGGNRPQASTKPPAKPPRKSVSPHSSEPKSAAS</sequence>
<accession>A0A087UWU3</accession>
<evidence type="ECO:0000256" key="1">
    <source>
        <dbReference type="SAM" id="MobiDB-lite"/>
    </source>
</evidence>
<feature type="compositionally biased region" description="Polar residues" evidence="1">
    <location>
        <begin position="161"/>
        <end position="170"/>
    </location>
</feature>
<name>A0A087UWU3_STEMI</name>
<protein>
    <submittedName>
        <fullName evidence="2">Uncharacterized protein</fullName>
    </submittedName>
</protein>
<evidence type="ECO:0000313" key="2">
    <source>
        <dbReference type="EMBL" id="KFM81832.1"/>
    </source>
</evidence>
<feature type="region of interest" description="Disordered" evidence="1">
    <location>
        <begin position="26"/>
        <end position="83"/>
    </location>
</feature>
<evidence type="ECO:0000313" key="3">
    <source>
        <dbReference type="Proteomes" id="UP000054359"/>
    </source>
</evidence>
<keyword evidence="3" id="KW-1185">Reference proteome</keyword>
<proteinExistence type="predicted"/>
<feature type="compositionally biased region" description="Low complexity" evidence="1">
    <location>
        <begin position="67"/>
        <end position="81"/>
    </location>
</feature>
<feature type="region of interest" description="Disordered" evidence="1">
    <location>
        <begin position="154"/>
        <end position="193"/>
    </location>
</feature>